<dbReference type="EMBL" id="JAGGMR010000001">
    <property type="protein sequence ID" value="MBP2187140.1"/>
    <property type="molecule type" value="Genomic_DNA"/>
</dbReference>
<dbReference type="Proteomes" id="UP001519325">
    <property type="component" value="Unassembled WGS sequence"/>
</dbReference>
<evidence type="ECO:0000256" key="1">
    <source>
        <dbReference type="ARBA" id="ARBA00038310"/>
    </source>
</evidence>
<dbReference type="SUPFAM" id="SSF51556">
    <property type="entry name" value="Metallo-dependent hydrolases"/>
    <property type="match status" value="1"/>
</dbReference>
<accession>A0ABS4Q629</accession>
<comment type="similarity">
    <text evidence="1">Belongs to the metallo-dependent hydrolases superfamily.</text>
</comment>
<dbReference type="InterPro" id="IPR052350">
    <property type="entry name" value="Metallo-dep_Lactonases"/>
</dbReference>
<evidence type="ECO:0000259" key="2">
    <source>
        <dbReference type="Pfam" id="PF04909"/>
    </source>
</evidence>
<organism evidence="3 4">
    <name type="scientific">Nocardia goodfellowii</name>
    <dbReference type="NCBI Taxonomy" id="882446"/>
    <lineage>
        <taxon>Bacteria</taxon>
        <taxon>Bacillati</taxon>
        <taxon>Actinomycetota</taxon>
        <taxon>Actinomycetes</taxon>
        <taxon>Mycobacteriales</taxon>
        <taxon>Nocardiaceae</taxon>
        <taxon>Nocardia</taxon>
    </lineage>
</organism>
<evidence type="ECO:0000313" key="3">
    <source>
        <dbReference type="EMBL" id="MBP2187140.1"/>
    </source>
</evidence>
<dbReference type="InterPro" id="IPR006680">
    <property type="entry name" value="Amidohydro-rel"/>
</dbReference>
<comment type="caution">
    <text evidence="3">The sequence shown here is derived from an EMBL/GenBank/DDBJ whole genome shotgun (WGS) entry which is preliminary data.</text>
</comment>
<name>A0ABS4Q629_9NOCA</name>
<gene>
    <name evidence="3" type="ORF">BJ987_000041</name>
</gene>
<evidence type="ECO:0000313" key="4">
    <source>
        <dbReference type="Proteomes" id="UP001519325"/>
    </source>
</evidence>
<dbReference type="PANTHER" id="PTHR43569:SF1">
    <property type="entry name" value="BLL3371 PROTEIN"/>
    <property type="match status" value="1"/>
</dbReference>
<keyword evidence="4" id="KW-1185">Reference proteome</keyword>
<feature type="domain" description="Amidohydrolase-related" evidence="2">
    <location>
        <begin position="9"/>
        <end position="354"/>
    </location>
</feature>
<dbReference type="PANTHER" id="PTHR43569">
    <property type="entry name" value="AMIDOHYDROLASE"/>
    <property type="match status" value="1"/>
</dbReference>
<reference evidence="3 4" key="1">
    <citation type="submission" date="2021-03" db="EMBL/GenBank/DDBJ databases">
        <title>Sequencing the genomes of 1000 actinobacteria strains.</title>
        <authorList>
            <person name="Klenk H.-P."/>
        </authorList>
    </citation>
    <scope>NUCLEOTIDE SEQUENCE [LARGE SCALE GENOMIC DNA]</scope>
    <source>
        <strain evidence="3 4">DSM 45516</strain>
    </source>
</reference>
<dbReference type="InterPro" id="IPR032466">
    <property type="entry name" value="Metal_Hydrolase"/>
</dbReference>
<sequence>MDLAEIRIIDTHVHLWDPFTTPRKFGGTAKLSRYLPIPVDVAKKLAPKRDLEFTGDPTVYLSKYLPPDYRADVADVSIDHFMHMEVEWAGKGPLAKADETKWLANLPTPDGLPLCGIIGSADPAADRFSELLDAHQAASPLFRGVRTMVGHHPDPGVRSFCKVEKALTAPAFLDGFGHLAERGLSFDAWVYSHALPDVTALAKRYPEVTIIIDHFGTPAGIFGPVGKHTGSNPSMRRELFLRWRDDFAELAGNANVVAKCSGAMMPILGHPVPPRGTSTSVEELLDRIGPLVEHALQVFGTERMLWGSNFPLDRAITSIANGVRAIAEAVTGNGGGQAELEQVFRGTAQRVYRLAL</sequence>
<proteinExistence type="inferred from homology"/>
<dbReference type="GO" id="GO:0016787">
    <property type="term" value="F:hydrolase activity"/>
    <property type="evidence" value="ECO:0007669"/>
    <property type="project" value="UniProtKB-KW"/>
</dbReference>
<dbReference type="RefSeq" id="WP_209883531.1">
    <property type="nucleotide sequence ID" value="NZ_JAGGMR010000001.1"/>
</dbReference>
<dbReference type="Gene3D" id="3.20.20.140">
    <property type="entry name" value="Metal-dependent hydrolases"/>
    <property type="match status" value="1"/>
</dbReference>
<dbReference type="Pfam" id="PF04909">
    <property type="entry name" value="Amidohydro_2"/>
    <property type="match status" value="1"/>
</dbReference>
<keyword evidence="3" id="KW-0378">Hydrolase</keyword>
<protein>
    <submittedName>
        <fullName evidence="3">TIM-barrel fold metal-dependent hydrolase</fullName>
    </submittedName>
</protein>